<dbReference type="Proteomes" id="UP001595914">
    <property type="component" value="Unassembled WGS sequence"/>
</dbReference>
<dbReference type="Pfam" id="PF13472">
    <property type="entry name" value="Lipase_GDSL_2"/>
    <property type="match status" value="1"/>
</dbReference>
<dbReference type="CDD" id="cd01823">
    <property type="entry name" value="SEST_like"/>
    <property type="match status" value="1"/>
</dbReference>
<sequence>MNLTTRLRLGVAAVGALAAVAAFASPTVAAEAPPGPGAPPGPVALTEAQPGAPAQAALAPGAEYVSLGDSYGAGTGVFPLAEGPPPWCLQSSQNYSHLVAAQLGYRLTDVSCGSATAIGLGLPLYPGMRPQLDALTPTTELVTLMVGGNDHNTFGGAVAACIAARASNPGAYDPCRAQYGAGMFAPIVTGTHPDLVGALRAIHARSPRARVVVVGYPWLFPGSGSCAAQIPVADGDMGYLRELQTVLNDAMRRAAQETDSAFVDMSQVSDGRDGCQPAGHRWVEPILNTGQPIHPNAAGERAIADQVVAVLGR</sequence>
<feature type="domain" description="SGNH hydrolase-type esterase" evidence="2">
    <location>
        <begin position="67"/>
        <end position="302"/>
    </location>
</feature>
<dbReference type="EC" id="3.1.-.-" evidence="3"/>
<dbReference type="PANTHER" id="PTHR37981:SF1">
    <property type="entry name" value="SGNH HYDROLASE-TYPE ESTERASE DOMAIN-CONTAINING PROTEIN"/>
    <property type="match status" value="1"/>
</dbReference>
<dbReference type="GO" id="GO:0016787">
    <property type="term" value="F:hydrolase activity"/>
    <property type="evidence" value="ECO:0007669"/>
    <property type="project" value="UniProtKB-KW"/>
</dbReference>
<feature type="signal peptide" evidence="1">
    <location>
        <begin position="1"/>
        <end position="24"/>
    </location>
</feature>
<keyword evidence="1" id="KW-0732">Signal</keyword>
<feature type="chain" id="PRO_5046674104" evidence="1">
    <location>
        <begin position="25"/>
        <end position="313"/>
    </location>
</feature>
<keyword evidence="4" id="KW-1185">Reference proteome</keyword>
<protein>
    <submittedName>
        <fullName evidence="3">SGNH/GDSL hydrolase family protein</fullName>
        <ecNumber evidence="3">3.1.-.-</ecNumber>
    </submittedName>
</protein>
<dbReference type="InterPro" id="IPR013830">
    <property type="entry name" value="SGNH_hydro"/>
</dbReference>
<accession>A0ABV9FYP7</accession>
<dbReference type="RefSeq" id="WP_378419606.1">
    <property type="nucleotide sequence ID" value="NZ_JBHSFO010000014.1"/>
</dbReference>
<name>A0ABV9FYP7_9NOCA</name>
<dbReference type="EMBL" id="JBHSFO010000014">
    <property type="protein sequence ID" value="MFC4605870.1"/>
    <property type="molecule type" value="Genomic_DNA"/>
</dbReference>
<evidence type="ECO:0000259" key="2">
    <source>
        <dbReference type="Pfam" id="PF13472"/>
    </source>
</evidence>
<evidence type="ECO:0000256" key="1">
    <source>
        <dbReference type="SAM" id="SignalP"/>
    </source>
</evidence>
<dbReference type="PANTHER" id="PTHR37981">
    <property type="entry name" value="LIPASE 2"/>
    <property type="match status" value="1"/>
</dbReference>
<dbReference type="SUPFAM" id="SSF52266">
    <property type="entry name" value="SGNH hydrolase"/>
    <property type="match status" value="1"/>
</dbReference>
<keyword evidence="3" id="KW-0378">Hydrolase</keyword>
<dbReference type="InterPro" id="IPR036514">
    <property type="entry name" value="SGNH_hydro_sf"/>
</dbReference>
<organism evidence="3 4">
    <name type="scientific">Rhodococcus kronopolitis</name>
    <dbReference type="NCBI Taxonomy" id="1460226"/>
    <lineage>
        <taxon>Bacteria</taxon>
        <taxon>Bacillati</taxon>
        <taxon>Actinomycetota</taxon>
        <taxon>Actinomycetes</taxon>
        <taxon>Mycobacteriales</taxon>
        <taxon>Nocardiaceae</taxon>
        <taxon>Rhodococcus</taxon>
    </lineage>
</organism>
<gene>
    <name evidence="3" type="ORF">ACFO6S_19390</name>
</gene>
<dbReference type="InterPro" id="IPR037460">
    <property type="entry name" value="SEST-like"/>
</dbReference>
<dbReference type="Gene3D" id="3.40.50.1110">
    <property type="entry name" value="SGNH hydrolase"/>
    <property type="match status" value="1"/>
</dbReference>
<evidence type="ECO:0000313" key="3">
    <source>
        <dbReference type="EMBL" id="MFC4605870.1"/>
    </source>
</evidence>
<reference evidence="4" key="1">
    <citation type="journal article" date="2019" name="Int. J. Syst. Evol. Microbiol.">
        <title>The Global Catalogue of Microorganisms (GCM) 10K type strain sequencing project: providing services to taxonomists for standard genome sequencing and annotation.</title>
        <authorList>
            <consortium name="The Broad Institute Genomics Platform"/>
            <consortium name="The Broad Institute Genome Sequencing Center for Infectious Disease"/>
            <person name="Wu L."/>
            <person name="Ma J."/>
        </authorList>
    </citation>
    <scope>NUCLEOTIDE SEQUENCE [LARGE SCALE GENOMIC DNA]</scope>
    <source>
        <strain evidence="4">CCUG 54520</strain>
    </source>
</reference>
<proteinExistence type="predicted"/>
<evidence type="ECO:0000313" key="4">
    <source>
        <dbReference type="Proteomes" id="UP001595914"/>
    </source>
</evidence>
<comment type="caution">
    <text evidence="3">The sequence shown here is derived from an EMBL/GenBank/DDBJ whole genome shotgun (WGS) entry which is preliminary data.</text>
</comment>